<keyword evidence="1" id="KW-1133">Transmembrane helix</keyword>
<evidence type="ECO:0000313" key="2">
    <source>
        <dbReference type="EMBL" id="CAF1686261.1"/>
    </source>
</evidence>
<dbReference type="AlphaFoldDB" id="A0A816HHY7"/>
<reference evidence="2" key="1">
    <citation type="submission" date="2021-02" db="EMBL/GenBank/DDBJ databases">
        <authorList>
            <person name="Nowell W R."/>
        </authorList>
    </citation>
    <scope>NUCLEOTIDE SEQUENCE</scope>
</reference>
<dbReference type="Proteomes" id="UP000663834">
    <property type="component" value="Unassembled WGS sequence"/>
</dbReference>
<dbReference type="EMBL" id="CAJNOW010022042">
    <property type="protein sequence ID" value="CAF1686261.1"/>
    <property type="molecule type" value="Genomic_DNA"/>
</dbReference>
<evidence type="ECO:0000256" key="1">
    <source>
        <dbReference type="SAM" id="Phobius"/>
    </source>
</evidence>
<sequence length="395" mass="44220">MIISSPASFLFVGFAFLMASVIVLSIIPLYLENRSVPKTNFILTTVRMNNYVLQMSRSLGKRDLFRLALSSNTKYLLTLNQTQSIMNSSIQYALEQQLKNGDSSDKFYIYILQMRSSTIDLNNMSVSLDFLIVYTRECKSCNTRRQSIIFKQLCSKNQLATSIRFSIPSTNISFTLSGPVIVYTPSIPIENIGIITRLVSSSQLADLTNPAQTNETVQISNKFLANNYTFIVTTAKSNYFATLDETDTGISANQNNGPIPLAGAVTMYAELAKLIAGQTQYTNGSNALNITINQIMLQFWYSNSTIQVIVDFSIAFSTSCDNNCMKERNNQLIDQLQNLTNTSIHIQPANLTDGQVRIWKSSLYVLYDYSLTTQVIANFTGTIIRAIPPTLYIIY</sequence>
<comment type="caution">
    <text evidence="2">The sequence shown here is derived from an EMBL/GenBank/DDBJ whole genome shotgun (WGS) entry which is preliminary data.</text>
</comment>
<proteinExistence type="predicted"/>
<organism evidence="2 3">
    <name type="scientific">Rotaria magnacalcarata</name>
    <dbReference type="NCBI Taxonomy" id="392030"/>
    <lineage>
        <taxon>Eukaryota</taxon>
        <taxon>Metazoa</taxon>
        <taxon>Spiralia</taxon>
        <taxon>Gnathifera</taxon>
        <taxon>Rotifera</taxon>
        <taxon>Eurotatoria</taxon>
        <taxon>Bdelloidea</taxon>
        <taxon>Philodinida</taxon>
        <taxon>Philodinidae</taxon>
        <taxon>Rotaria</taxon>
    </lineage>
</organism>
<name>A0A816HHY7_9BILA</name>
<evidence type="ECO:0000313" key="3">
    <source>
        <dbReference type="Proteomes" id="UP000663834"/>
    </source>
</evidence>
<keyword evidence="1" id="KW-0812">Transmembrane</keyword>
<gene>
    <name evidence="2" type="ORF">KQP761_LOCUS38674</name>
</gene>
<feature type="transmembrane region" description="Helical" evidence="1">
    <location>
        <begin position="7"/>
        <end position="31"/>
    </location>
</feature>
<keyword evidence="1" id="KW-0472">Membrane</keyword>
<dbReference type="OrthoDB" id="10016926at2759"/>
<accession>A0A816HHY7</accession>
<protein>
    <submittedName>
        <fullName evidence="2">Uncharacterized protein</fullName>
    </submittedName>
</protein>